<proteinExistence type="inferred from homology"/>
<dbReference type="PROSITE" id="PS00375">
    <property type="entry name" value="UDPGT"/>
    <property type="match status" value="1"/>
</dbReference>
<dbReference type="InParanoid" id="A0A2P5EA81"/>
<organism evidence="6 7">
    <name type="scientific">Trema orientale</name>
    <name type="common">Charcoal tree</name>
    <name type="synonym">Celtis orientalis</name>
    <dbReference type="NCBI Taxonomy" id="63057"/>
    <lineage>
        <taxon>Eukaryota</taxon>
        <taxon>Viridiplantae</taxon>
        <taxon>Streptophyta</taxon>
        <taxon>Embryophyta</taxon>
        <taxon>Tracheophyta</taxon>
        <taxon>Spermatophyta</taxon>
        <taxon>Magnoliopsida</taxon>
        <taxon>eudicotyledons</taxon>
        <taxon>Gunneridae</taxon>
        <taxon>Pentapetalae</taxon>
        <taxon>rosids</taxon>
        <taxon>fabids</taxon>
        <taxon>Rosales</taxon>
        <taxon>Cannabaceae</taxon>
        <taxon>Trema</taxon>
    </lineage>
</organism>
<accession>A0A2P5EA81</accession>
<dbReference type="InterPro" id="IPR035595">
    <property type="entry name" value="UDP_glycos_trans_CS"/>
</dbReference>
<evidence type="ECO:0000256" key="4">
    <source>
        <dbReference type="RuleBase" id="RU003718"/>
    </source>
</evidence>
<evidence type="ECO:0000313" key="7">
    <source>
        <dbReference type="Proteomes" id="UP000237000"/>
    </source>
</evidence>
<reference evidence="7" key="1">
    <citation type="submission" date="2016-06" db="EMBL/GenBank/DDBJ databases">
        <title>Parallel loss of symbiosis genes in relatives of nitrogen-fixing non-legume Parasponia.</title>
        <authorList>
            <person name="Van Velzen R."/>
            <person name="Holmer R."/>
            <person name="Bu F."/>
            <person name="Rutten L."/>
            <person name="Van Zeijl A."/>
            <person name="Liu W."/>
            <person name="Santuari L."/>
            <person name="Cao Q."/>
            <person name="Sharma T."/>
            <person name="Shen D."/>
            <person name="Roswanjaya Y."/>
            <person name="Wardhani T."/>
            <person name="Kalhor M.S."/>
            <person name="Jansen J."/>
            <person name="Van den Hoogen J."/>
            <person name="Gungor B."/>
            <person name="Hartog M."/>
            <person name="Hontelez J."/>
            <person name="Verver J."/>
            <person name="Yang W.-C."/>
            <person name="Schijlen E."/>
            <person name="Repin R."/>
            <person name="Schilthuizen M."/>
            <person name="Schranz E."/>
            <person name="Heidstra R."/>
            <person name="Miyata K."/>
            <person name="Fedorova E."/>
            <person name="Kohlen W."/>
            <person name="Bisseling T."/>
            <person name="Smit S."/>
            <person name="Geurts R."/>
        </authorList>
    </citation>
    <scope>NUCLEOTIDE SEQUENCE [LARGE SCALE GENOMIC DNA]</scope>
    <source>
        <strain evidence="7">cv. RG33-2</strain>
    </source>
</reference>
<comment type="similarity">
    <text evidence="1 4">Belongs to the UDP-glycosyltransferase family.</text>
</comment>
<evidence type="ECO:0000256" key="3">
    <source>
        <dbReference type="ARBA" id="ARBA00022679"/>
    </source>
</evidence>
<name>A0A2P5EA81_TREOI</name>
<dbReference type="OrthoDB" id="5835829at2759"/>
<evidence type="ECO:0000256" key="5">
    <source>
        <dbReference type="RuleBase" id="RU362057"/>
    </source>
</evidence>
<keyword evidence="2 4" id="KW-0328">Glycosyltransferase</keyword>
<dbReference type="SUPFAM" id="SSF53756">
    <property type="entry name" value="UDP-Glycosyltransferase/glycogen phosphorylase"/>
    <property type="match status" value="1"/>
</dbReference>
<gene>
    <name evidence="6" type="ORF">TorRG33x02_217100</name>
</gene>
<dbReference type="AlphaFoldDB" id="A0A2P5EA81"/>
<dbReference type="FunFam" id="3.40.50.2000:FF:000051">
    <property type="entry name" value="Glycosyltransferase"/>
    <property type="match status" value="1"/>
</dbReference>
<evidence type="ECO:0000256" key="2">
    <source>
        <dbReference type="ARBA" id="ARBA00022676"/>
    </source>
</evidence>
<dbReference type="STRING" id="63057.A0A2P5EA81"/>
<dbReference type="Gene3D" id="3.40.50.2000">
    <property type="entry name" value="Glycogen Phosphorylase B"/>
    <property type="match status" value="2"/>
</dbReference>
<dbReference type="EMBL" id="JXTC01000194">
    <property type="protein sequence ID" value="PON82465.1"/>
    <property type="molecule type" value="Genomic_DNA"/>
</dbReference>
<dbReference type="PANTHER" id="PTHR48046:SF6">
    <property type="entry name" value="GLYCOSYLTRANSFERASE"/>
    <property type="match status" value="1"/>
</dbReference>
<dbReference type="Pfam" id="PF00201">
    <property type="entry name" value="UDPGT"/>
    <property type="match status" value="1"/>
</dbReference>
<keyword evidence="3 4" id="KW-0808">Transferase</keyword>
<dbReference type="InterPro" id="IPR002213">
    <property type="entry name" value="UDP_glucos_trans"/>
</dbReference>
<dbReference type="PANTHER" id="PTHR48046">
    <property type="entry name" value="UDP-GLYCOSYLTRANSFERASE 72E1"/>
    <property type="match status" value="1"/>
</dbReference>
<dbReference type="CDD" id="cd03784">
    <property type="entry name" value="GT1_Gtf-like"/>
    <property type="match status" value="1"/>
</dbReference>
<sequence length="477" mass="52912">MGDIQQDLPELTHIAIVPTPGMGHLFPLIEFAKRLVVQHKFAITFIVPNDGTSSIGLQKKLLQSLPKPISSLFLPPISFDDLPTDSVIETRIELTLTRSLPALRQTLKALTESTRFVALVVDIFGPVAFDVAQEFGIPPYIFFPTTALVLSFFFYLPKLDAITSAEYGQLPEPIKLPGCVPVQGHDLFNPLHDRKSEPYKAFVHMTSRYNRASGILVNSFLDIEPGPFKALIERVHGNPPVYPVGPLIQTILSNGSDEPECLRWLDEQPKVSVIFVSFGSGGTLSQEQFTELASGLELSGQRFLWVIRTPNDKTSDGAFFTLKGNKSPFDYLPEGFLERTKDLGLVVDSWAPQVRVLAHDSTGGFLTHCGWNSTLESVVYGVPLVTWPLYAEQKMNAVLVGDEGLKVGLRVKKNEKGIVGREEISEYVKVLMEGEEGKLMRKRMNQLKESAKLALSHEGSSTKSLAEVAQIWENHKN</sequence>
<protein>
    <recommendedName>
        <fullName evidence="5">Glycosyltransferase</fullName>
        <ecNumber evidence="5">2.4.1.-</ecNumber>
    </recommendedName>
</protein>
<evidence type="ECO:0000256" key="1">
    <source>
        <dbReference type="ARBA" id="ARBA00009995"/>
    </source>
</evidence>
<dbReference type="GO" id="GO:0008194">
    <property type="term" value="F:UDP-glycosyltransferase activity"/>
    <property type="evidence" value="ECO:0007669"/>
    <property type="project" value="InterPro"/>
</dbReference>
<dbReference type="EC" id="2.4.1.-" evidence="5"/>
<keyword evidence="7" id="KW-1185">Reference proteome</keyword>
<comment type="caution">
    <text evidence="6">The sequence shown here is derived from an EMBL/GenBank/DDBJ whole genome shotgun (WGS) entry which is preliminary data.</text>
</comment>
<dbReference type="Proteomes" id="UP000237000">
    <property type="component" value="Unassembled WGS sequence"/>
</dbReference>
<dbReference type="FunFam" id="3.40.50.2000:FF:000054">
    <property type="entry name" value="Glycosyltransferase"/>
    <property type="match status" value="1"/>
</dbReference>
<evidence type="ECO:0000313" key="6">
    <source>
        <dbReference type="EMBL" id="PON82465.1"/>
    </source>
</evidence>